<name>A0A364K898_9BACL</name>
<reference evidence="1 2" key="2">
    <citation type="submission" date="2018-06" db="EMBL/GenBank/DDBJ databases">
        <authorList>
            <person name="Zhirakovskaya E."/>
        </authorList>
    </citation>
    <scope>NUCLEOTIDE SEQUENCE [LARGE SCALE GENOMIC DNA]</scope>
    <source>
        <strain evidence="1 2">FBKL4.011</strain>
    </source>
</reference>
<sequence>MIERKKLHNIIDFLYDLREKAEQTAIPPQAKKHFKNAHKEQLLGVRACLDQMINRLDEKEKDSKRKAVQKIQIDE</sequence>
<organism evidence="1 2">
    <name type="scientific">Thermoflavimicrobium daqui</name>
    <dbReference type="NCBI Taxonomy" id="2137476"/>
    <lineage>
        <taxon>Bacteria</taxon>
        <taxon>Bacillati</taxon>
        <taxon>Bacillota</taxon>
        <taxon>Bacilli</taxon>
        <taxon>Bacillales</taxon>
        <taxon>Thermoactinomycetaceae</taxon>
        <taxon>Thermoflavimicrobium</taxon>
    </lineage>
</organism>
<dbReference type="AlphaFoldDB" id="A0A364K898"/>
<keyword evidence="2" id="KW-1185">Reference proteome</keyword>
<protein>
    <submittedName>
        <fullName evidence="1">Uncharacterized protein</fullName>
    </submittedName>
</protein>
<reference evidence="1 2" key="1">
    <citation type="submission" date="2018-06" db="EMBL/GenBank/DDBJ databases">
        <title>Thermoflavimicrobium daqus sp. nov., a thermophilic microbe isolated from Moutai-flavour Daqu.</title>
        <authorList>
            <person name="Wang X."/>
            <person name="Zhou H."/>
        </authorList>
    </citation>
    <scope>NUCLEOTIDE SEQUENCE [LARGE SCALE GENOMIC DNA]</scope>
    <source>
        <strain evidence="1 2">FBKL4.011</strain>
    </source>
</reference>
<evidence type="ECO:0000313" key="2">
    <source>
        <dbReference type="Proteomes" id="UP000251213"/>
    </source>
</evidence>
<dbReference type="OrthoDB" id="9932103at2"/>
<dbReference type="Proteomes" id="UP000251213">
    <property type="component" value="Unassembled WGS sequence"/>
</dbReference>
<evidence type="ECO:0000313" key="1">
    <source>
        <dbReference type="EMBL" id="RAL26442.1"/>
    </source>
</evidence>
<dbReference type="EMBL" id="QJKK01000002">
    <property type="protein sequence ID" value="RAL26442.1"/>
    <property type="molecule type" value="Genomic_DNA"/>
</dbReference>
<proteinExistence type="predicted"/>
<comment type="caution">
    <text evidence="1">The sequence shown here is derived from an EMBL/GenBank/DDBJ whole genome shotgun (WGS) entry which is preliminary data.</text>
</comment>
<accession>A0A364K898</accession>
<gene>
    <name evidence="1" type="ORF">DL897_05475</name>
</gene>
<dbReference type="RefSeq" id="WP_113658126.1">
    <property type="nucleotide sequence ID" value="NZ_KZ845664.1"/>
</dbReference>